<dbReference type="OrthoDB" id="270392at2759"/>
<reference evidence="21" key="1">
    <citation type="submission" date="2020-11" db="EMBL/GenBank/DDBJ databases">
        <authorList>
            <person name="Tran Van P."/>
        </authorList>
    </citation>
    <scope>NUCLEOTIDE SEQUENCE</scope>
</reference>
<dbReference type="GO" id="GO:0005665">
    <property type="term" value="C:RNA polymerase II, core complex"/>
    <property type="evidence" value="ECO:0007669"/>
    <property type="project" value="TreeGrafter"/>
</dbReference>
<dbReference type="FunFam" id="1.10.132.30:FF:000001">
    <property type="entry name" value="DNA-directed RNA polymerase subunit"/>
    <property type="match status" value="1"/>
</dbReference>
<dbReference type="Gene3D" id="6.20.50.80">
    <property type="match status" value="1"/>
</dbReference>
<keyword evidence="12" id="KW-0832">Ubl conjugation</keyword>
<dbReference type="InterPro" id="IPR006592">
    <property type="entry name" value="RNA_pol_N"/>
</dbReference>
<dbReference type="GO" id="GO:0006366">
    <property type="term" value="P:transcription by RNA polymerase II"/>
    <property type="evidence" value="ECO:0007669"/>
    <property type="project" value="InterPro"/>
</dbReference>
<evidence type="ECO:0000256" key="17">
    <source>
        <dbReference type="RuleBase" id="RU004279"/>
    </source>
</evidence>
<dbReference type="FunFam" id="1.10.274.100:FF:000001">
    <property type="entry name" value="DNA-directed RNA polymerase subunit"/>
    <property type="match status" value="1"/>
</dbReference>
<dbReference type="GO" id="GO:0046872">
    <property type="term" value="F:metal ion binding"/>
    <property type="evidence" value="ECO:0007669"/>
    <property type="project" value="UniProtKB-KW"/>
</dbReference>
<dbReference type="FunFam" id="3.30.1360.140:FF:000001">
    <property type="entry name" value="DNA-directed RNA polymerase subunit"/>
    <property type="match status" value="1"/>
</dbReference>
<dbReference type="Pfam" id="PF04990">
    <property type="entry name" value="RNA_pol_Rpb1_7"/>
    <property type="match status" value="1"/>
</dbReference>
<dbReference type="Gene3D" id="4.10.860.120">
    <property type="entry name" value="RNA polymerase II, clamp domain"/>
    <property type="match status" value="2"/>
</dbReference>
<dbReference type="Gene3D" id="3.30.1360.140">
    <property type="match status" value="1"/>
</dbReference>
<dbReference type="Gene3D" id="1.10.132.30">
    <property type="match status" value="1"/>
</dbReference>
<dbReference type="InterPro" id="IPR038593">
    <property type="entry name" value="RNA_pol_Rpb1_7_sf"/>
</dbReference>
<evidence type="ECO:0000256" key="12">
    <source>
        <dbReference type="ARBA" id="ARBA00022843"/>
    </source>
</evidence>
<dbReference type="SMART" id="SM00663">
    <property type="entry name" value="RPOLA_N"/>
    <property type="match status" value="1"/>
</dbReference>
<evidence type="ECO:0000256" key="1">
    <source>
        <dbReference type="ARBA" id="ARBA00004123"/>
    </source>
</evidence>
<dbReference type="Gene3D" id="3.30.1490.180">
    <property type="entry name" value="RNA polymerase ii"/>
    <property type="match status" value="1"/>
</dbReference>
<comment type="subcellular location">
    <subcellularLocation>
        <location evidence="1">Nucleus</location>
    </subcellularLocation>
</comment>
<feature type="compositionally biased region" description="Low complexity" evidence="19">
    <location>
        <begin position="1587"/>
        <end position="1871"/>
    </location>
</feature>
<keyword evidence="18" id="KW-0175">Coiled coil</keyword>
<dbReference type="InterPro" id="IPR038120">
    <property type="entry name" value="Rpb1_funnel_sf"/>
</dbReference>
<evidence type="ECO:0000259" key="20">
    <source>
        <dbReference type="SMART" id="SM00663"/>
    </source>
</evidence>
<organism evidence="21">
    <name type="scientific">Notodromas monacha</name>
    <dbReference type="NCBI Taxonomy" id="399045"/>
    <lineage>
        <taxon>Eukaryota</taxon>
        <taxon>Metazoa</taxon>
        <taxon>Ecdysozoa</taxon>
        <taxon>Arthropoda</taxon>
        <taxon>Crustacea</taxon>
        <taxon>Oligostraca</taxon>
        <taxon>Ostracoda</taxon>
        <taxon>Podocopa</taxon>
        <taxon>Podocopida</taxon>
        <taxon>Cypridocopina</taxon>
        <taxon>Cypridoidea</taxon>
        <taxon>Cyprididae</taxon>
        <taxon>Notodromas</taxon>
    </lineage>
</organism>
<evidence type="ECO:0000256" key="14">
    <source>
        <dbReference type="ARBA" id="ARBA00023163"/>
    </source>
</evidence>
<dbReference type="Pfam" id="PF05000">
    <property type="entry name" value="RNA_pol_Rpb1_4"/>
    <property type="match status" value="1"/>
</dbReference>
<dbReference type="InterPro" id="IPR045867">
    <property type="entry name" value="DNA-dir_RpoC_beta_prime"/>
</dbReference>
<keyword evidence="14 17" id="KW-0804">Transcription</keyword>
<dbReference type="EMBL" id="CAJPEX010000154">
    <property type="protein sequence ID" value="CAG0913802.1"/>
    <property type="molecule type" value="Genomic_DNA"/>
</dbReference>
<evidence type="ECO:0000256" key="18">
    <source>
        <dbReference type="SAM" id="Coils"/>
    </source>
</evidence>
<evidence type="ECO:0000256" key="16">
    <source>
        <dbReference type="ARBA" id="ARBA00048552"/>
    </source>
</evidence>
<evidence type="ECO:0000313" key="22">
    <source>
        <dbReference type="Proteomes" id="UP000678499"/>
    </source>
</evidence>
<dbReference type="EC" id="2.7.7.6" evidence="17"/>
<dbReference type="Gene3D" id="6.10.250.2940">
    <property type="match status" value="1"/>
</dbReference>
<keyword evidence="22" id="KW-1185">Reference proteome</keyword>
<evidence type="ECO:0000256" key="8">
    <source>
        <dbReference type="ARBA" id="ARBA00022723"/>
    </source>
</evidence>
<evidence type="ECO:0000256" key="11">
    <source>
        <dbReference type="ARBA" id="ARBA00022842"/>
    </source>
</evidence>
<dbReference type="Gene3D" id="2.40.40.20">
    <property type="match status" value="1"/>
</dbReference>
<dbReference type="Pfam" id="PF04983">
    <property type="entry name" value="RNA_pol_Rpb1_3"/>
    <property type="match status" value="1"/>
</dbReference>
<feature type="compositionally biased region" description="Low complexity" evidence="19">
    <location>
        <begin position="1538"/>
        <end position="1564"/>
    </location>
</feature>
<accession>A0A7R9BGM7</accession>
<dbReference type="InterPro" id="IPR007066">
    <property type="entry name" value="RNA_pol_Rpb1_3"/>
</dbReference>
<evidence type="ECO:0000256" key="6">
    <source>
        <dbReference type="ARBA" id="ARBA00022679"/>
    </source>
</evidence>
<dbReference type="CDD" id="cd02584">
    <property type="entry name" value="RNAP_II_Rpb1_C"/>
    <property type="match status" value="1"/>
</dbReference>
<dbReference type="Proteomes" id="UP000678499">
    <property type="component" value="Unassembled WGS sequence"/>
</dbReference>
<dbReference type="FunFam" id="1.10.150.390:FF:000001">
    <property type="entry name" value="DNA-directed RNA polymerase subunit"/>
    <property type="match status" value="1"/>
</dbReference>
<keyword evidence="7 17" id="KW-0548">Nucleotidyltransferase</keyword>
<keyword evidence="9" id="KW-0677">Repeat</keyword>
<dbReference type="InterPro" id="IPR007080">
    <property type="entry name" value="RNA_pol_Rpb1_1"/>
</dbReference>
<evidence type="ECO:0000256" key="15">
    <source>
        <dbReference type="ARBA" id="ARBA00023242"/>
    </source>
</evidence>
<dbReference type="PANTHER" id="PTHR19376:SF37">
    <property type="entry name" value="DNA-DIRECTED RNA POLYMERASE II SUBUNIT RPB1"/>
    <property type="match status" value="1"/>
</dbReference>
<comment type="similarity">
    <text evidence="2 17">Belongs to the RNA polymerase beta' chain family.</text>
</comment>
<dbReference type="Pfam" id="PF04998">
    <property type="entry name" value="RNA_pol_Rpb1_5"/>
    <property type="match status" value="1"/>
</dbReference>
<keyword evidence="15" id="KW-0539">Nucleus</keyword>
<evidence type="ECO:0000313" key="21">
    <source>
        <dbReference type="EMBL" id="CAD7273650.1"/>
    </source>
</evidence>
<feature type="domain" description="RNA polymerase N-terminal" evidence="20">
    <location>
        <begin position="238"/>
        <end position="541"/>
    </location>
</feature>
<feature type="region of interest" description="Disordered" evidence="19">
    <location>
        <begin position="1519"/>
        <end position="1914"/>
    </location>
</feature>
<dbReference type="Pfam" id="PF04992">
    <property type="entry name" value="RNA_pol_Rpb1_6"/>
    <property type="match status" value="1"/>
</dbReference>
<comment type="function">
    <text evidence="17">DNA-dependent RNA polymerase catalyzes the transcription of DNA into RNA using the four ribonucleoside triphosphates as substrates.</text>
</comment>
<keyword evidence="4" id="KW-1017">Isopeptide bond</keyword>
<evidence type="ECO:0000256" key="2">
    <source>
        <dbReference type="ARBA" id="ARBA00006460"/>
    </source>
</evidence>
<dbReference type="Gene3D" id="1.10.274.100">
    <property type="entry name" value="RNA polymerase Rpb1, domain 3"/>
    <property type="match status" value="1"/>
</dbReference>
<dbReference type="Pfam" id="PF04997">
    <property type="entry name" value="RNA_pol_Rpb1_1"/>
    <property type="match status" value="1"/>
</dbReference>
<dbReference type="PROSITE" id="PS00115">
    <property type="entry name" value="RNA_POL_II_REPEAT"/>
    <property type="match status" value="16"/>
</dbReference>
<keyword evidence="10" id="KW-0862">Zinc</keyword>
<evidence type="ECO:0000256" key="10">
    <source>
        <dbReference type="ARBA" id="ARBA00022833"/>
    </source>
</evidence>
<dbReference type="InterPro" id="IPR042102">
    <property type="entry name" value="RNA_pol_Rpb1_3_sf"/>
</dbReference>
<evidence type="ECO:0000256" key="7">
    <source>
        <dbReference type="ARBA" id="ARBA00022695"/>
    </source>
</evidence>
<keyword evidence="5" id="KW-0597">Phosphoprotein</keyword>
<keyword evidence="11" id="KW-0460">Magnesium</keyword>
<sequence>MMDGSDSKAPIRLAKRVQFGILSPDEIRRMSVTDGGVKYTETMEGNRPKLNGLMDPRQGVIDRASRCQTCAGNMTECPGHFGHIDLAKPVFHIGFLTKSIKILRCVCFYCSKLLVNPNHPKIREIVVKSKGQPRRRLAAVYDLCKGKRICEGGDEMDANQEEGDVDLLKKQGHGGCGRYQPMIRRTGLELTCEWKHVNEDSSEKKIQLSAERVWEVFKRITDEECYILGMDPTYARPDWMITTVLPVPPLCVRPAVVMFGSARNQDDLTHKLSDIIKCNNELMRNETAGAAAHIISENIKMLQYHVATLIDNDIPGLPKAMQKSGRPLKAIKSRLKAKEGRIRGNLMGKRVDFSARTVITPDPNLRIDQLGVPRSIAQNLTFPEIVTPFNIDDLQRLVRRGNSQYPGAKYIIRDNGERIDLRFHPKPSDLHLAVGYKVERHVRDGDLVIFNRQPTLHKMSMMGHRVKVLPWSTFRMNLSCTSPYNADFDGDEMNMHVPQSMETRAEIENLHLTPRMIVTPQANKPVMGIVQDTLCAVRKMTKRDVFLEKDQMMDLLMHLPRWDGRMPIPTIMKPKPLWTGKQLFSLIIPGNVNVIRTHSTHPDDEDDGPYKWISPGDTKVLIEHGELIMGILCKRTLGASAGSLLHICWLELGHEICGQFYYQIQTVVNNWLMIEGHSIGIGDTIADPQTYVEIQSTIRKAKEDVNEVIQKAHNDELEPTPGNTLRQTFENMVNRILNDARDKTGSSAKKSLTEYNNLKAMVVAGSKGSNINISQVIACVGQQNVEGKRIPFGFRKRTLPHFIKDDYGPESRGFVENSYLAGLTPSEFYFHAMGGREGLIDTAVKTAETGYIQRRLIKAMESVSVAYDGTVRNSVSQLIQLRYGEDGLAGEYVEFQSLPTIKPSNVAFEKKFKFDPSNERYLRRVYREEIVKEVMSSGEIIGALEQEWEQLNRDREALRKIFPTGESKVVLPCNFGRMIWNAQKVFRINTRLQTDLSPLRVIVGVRELLKKCTIVQGEDNLSVQANENATLLFRCLVRSTLCSRRMADEFRLNAEAFEWLLGEIESRFVQAMASPGEMVGALAAQSLGEPATQMTLNTFHFAGVSSKNVTLGVPRLKEIINISKRPKSPSLTVFLTGVAARDAEKAKNVLCRLEHTTLRKVTANTAIYYDPDPQNTVISEDQEFVNVYYEMPDFDPTRISPWLLRIELDRKRMTDKKLTMEQIAEKINAGFGDDLNCIFNDDNAEKLVLRIRIMNADEQKFQQDEEEEQVDKMEDDVFLRCIEANMLSDMTLQGIEAIAKVYMHLPMTDAKKRIVIEKSGEYTKIAEWLLETDGTSLMKVLSERDVDPVRTYSNDICEIFSVLGIEAVRKCVEKEMNNVLQFYGLYVNYRHLALLCDVMTAKGHLMAITRHGINRQDTGALMRCSFEETVDVLLDAASCAEVDPLRGVSENIMMGQLAHIGTGAFDLLLDAEKCKYGMDVAPAVGGMGIAGPGMFFGGGISPTATGGMTPGMTPFAQGQTPGYGSVWSPGLGSGMTPGGPAFSPSGSSDASGLSPGYSPAWSPQPGSPSSPGPAMSPYVPSPAGALSPNYSPSSPAYAPASPSITPSSPGYSPSSPGYSLSSPHYSPSSPQYSPTSPSYSPTSPSYSPTSPSYSPTSPSYSPTSPSYSPTSPSYSPTSPSYSPTSPSYSPTSPSYSPTSPSYSPTSPSYSPTSPSYSPTSPSYSPTSPSYSPSGPSYSPTSPSYSPTSPSYSPTSPSYSPTSPRYSPASPNYSPTSPSFSPASPKYSPTSPSYSPTSPSYSPTSPSYSPASPSYSPTSPSYSPASPSYSPTSPSYSPASPSYSPASPSYSPASPSYSPASPSYSPTSPTYAPGGGAKYSPTSPGFAPSTPSYSPSSPTFSATESGEGKKKRRKK</sequence>
<dbReference type="CDD" id="cd02733">
    <property type="entry name" value="RNAP_II_RPB1_N"/>
    <property type="match status" value="1"/>
</dbReference>
<dbReference type="InterPro" id="IPR007083">
    <property type="entry name" value="RNA_pol_Rpb1_4"/>
</dbReference>
<evidence type="ECO:0000256" key="13">
    <source>
        <dbReference type="ARBA" id="ARBA00023125"/>
    </source>
</evidence>
<dbReference type="Pfam" id="PF00623">
    <property type="entry name" value="RNA_pol_Rpb1_2"/>
    <property type="match status" value="1"/>
</dbReference>
<feature type="compositionally biased region" description="Low complexity" evidence="19">
    <location>
        <begin position="1885"/>
        <end position="1902"/>
    </location>
</feature>
<dbReference type="GO" id="GO:0003899">
    <property type="term" value="F:DNA-directed RNA polymerase activity"/>
    <property type="evidence" value="ECO:0007669"/>
    <property type="project" value="UniProtKB-EC"/>
</dbReference>
<keyword evidence="3 17" id="KW-0240">DNA-directed RNA polymerase</keyword>
<keyword evidence="8" id="KW-0479">Metal-binding</keyword>
<keyword evidence="6 17" id="KW-0808">Transferase</keyword>
<evidence type="ECO:0000256" key="5">
    <source>
        <dbReference type="ARBA" id="ARBA00022553"/>
    </source>
</evidence>
<dbReference type="InterPro" id="IPR044893">
    <property type="entry name" value="RNA_pol_Rpb1_clamp_domain"/>
</dbReference>
<dbReference type="InterPro" id="IPR007075">
    <property type="entry name" value="RNA_pol_Rpb1_6"/>
</dbReference>
<keyword evidence="13" id="KW-0238">DNA-binding</keyword>
<proteinExistence type="inferred from homology"/>
<gene>
    <name evidence="21" type="ORF">NMOB1V02_LOCUS1525</name>
</gene>
<comment type="catalytic activity">
    <reaction evidence="16 17">
        <text>RNA(n) + a ribonucleoside 5'-triphosphate = RNA(n+1) + diphosphate</text>
        <dbReference type="Rhea" id="RHEA:21248"/>
        <dbReference type="Rhea" id="RHEA-COMP:14527"/>
        <dbReference type="Rhea" id="RHEA-COMP:17342"/>
        <dbReference type="ChEBI" id="CHEBI:33019"/>
        <dbReference type="ChEBI" id="CHEBI:61557"/>
        <dbReference type="ChEBI" id="CHEBI:140395"/>
        <dbReference type="EC" id="2.7.7.6"/>
    </reaction>
</comment>
<evidence type="ECO:0000256" key="4">
    <source>
        <dbReference type="ARBA" id="ARBA00022499"/>
    </source>
</evidence>
<dbReference type="InterPro" id="IPR007073">
    <property type="entry name" value="RNA_pol_Rpb1_7"/>
</dbReference>
<dbReference type="FunFam" id="3.30.1490.180:FF:000001">
    <property type="entry name" value="DNA-directed RNA polymerase subunit"/>
    <property type="match status" value="1"/>
</dbReference>
<dbReference type="SUPFAM" id="SSF64484">
    <property type="entry name" value="beta and beta-prime subunits of DNA dependent RNA-polymerase"/>
    <property type="match status" value="1"/>
</dbReference>
<dbReference type="GO" id="GO:0003677">
    <property type="term" value="F:DNA binding"/>
    <property type="evidence" value="ECO:0007669"/>
    <property type="project" value="UniProtKB-KW"/>
</dbReference>
<evidence type="ECO:0000256" key="19">
    <source>
        <dbReference type="SAM" id="MobiDB-lite"/>
    </source>
</evidence>
<dbReference type="PANTHER" id="PTHR19376">
    <property type="entry name" value="DNA-DIRECTED RNA POLYMERASE"/>
    <property type="match status" value="1"/>
</dbReference>
<dbReference type="FunFam" id="2.40.40.20:FF:000019">
    <property type="entry name" value="DNA-directed RNA polymerase II subunit RPB1"/>
    <property type="match status" value="1"/>
</dbReference>
<evidence type="ECO:0000256" key="9">
    <source>
        <dbReference type="ARBA" id="ARBA00022737"/>
    </source>
</evidence>
<dbReference type="PRINTS" id="PR01217">
    <property type="entry name" value="PRICHEXTENSN"/>
</dbReference>
<dbReference type="NCBIfam" id="NF006336">
    <property type="entry name" value="PRK08566.1"/>
    <property type="match status" value="1"/>
</dbReference>
<feature type="coiled-coil region" evidence="18">
    <location>
        <begin position="691"/>
        <end position="718"/>
    </location>
</feature>
<dbReference type="InterPro" id="IPR000722">
    <property type="entry name" value="RNA_pol_asu"/>
</dbReference>
<dbReference type="EMBL" id="OA882191">
    <property type="protein sequence ID" value="CAD7273650.1"/>
    <property type="molecule type" value="Genomic_DNA"/>
</dbReference>
<dbReference type="Pfam" id="PF05001">
    <property type="entry name" value="RNA_pol_Rpb1_R"/>
    <property type="match status" value="16"/>
</dbReference>
<dbReference type="InterPro" id="IPR007081">
    <property type="entry name" value="RNA_pol_Rpb1_5"/>
</dbReference>
<dbReference type="InterPro" id="IPR000684">
    <property type="entry name" value="RNA_pol_II_repeat_euk"/>
</dbReference>
<protein>
    <recommendedName>
        <fullName evidence="17">DNA-directed RNA polymerase subunit</fullName>
        <ecNumber evidence="17">2.7.7.6</ecNumber>
    </recommendedName>
</protein>
<dbReference type="Gene3D" id="1.10.150.390">
    <property type="match status" value="1"/>
</dbReference>
<dbReference type="FunFam" id="4.10.860.120:FF:000005">
    <property type="entry name" value="DNA-directed RNA polymerase subunit"/>
    <property type="match status" value="1"/>
</dbReference>
<evidence type="ECO:0000256" key="3">
    <source>
        <dbReference type="ARBA" id="ARBA00022478"/>
    </source>
</evidence>
<name>A0A7R9BGM7_9CRUS</name>